<organism evidence="1 2">
    <name type="scientific">Tropicimonas omnivorans</name>
    <dbReference type="NCBI Taxonomy" id="3075590"/>
    <lineage>
        <taxon>Bacteria</taxon>
        <taxon>Pseudomonadati</taxon>
        <taxon>Pseudomonadota</taxon>
        <taxon>Alphaproteobacteria</taxon>
        <taxon>Rhodobacterales</taxon>
        <taxon>Roseobacteraceae</taxon>
        <taxon>Tropicimonas</taxon>
    </lineage>
</organism>
<sequence length="40" mass="4155">MANTTLAIIPVIMPEARIIFAIIEVPSVSISVGYATAIPA</sequence>
<accession>A0ABU3DDH6</accession>
<dbReference type="EMBL" id="JAVRHL010000001">
    <property type="protein sequence ID" value="MDT0681773.1"/>
    <property type="molecule type" value="Genomic_DNA"/>
</dbReference>
<dbReference type="RefSeq" id="WP_311689541.1">
    <property type="nucleotide sequence ID" value="NZ_JAVRHL010000001.1"/>
</dbReference>
<protein>
    <submittedName>
        <fullName evidence="1">Uncharacterized protein</fullName>
    </submittedName>
</protein>
<reference evidence="1 2" key="1">
    <citation type="submission" date="2023-09" db="EMBL/GenBank/DDBJ databases">
        <authorList>
            <person name="Rey-Velasco X."/>
        </authorList>
    </citation>
    <scope>NUCLEOTIDE SEQUENCE [LARGE SCALE GENOMIC DNA]</scope>
    <source>
        <strain evidence="1 2">F158</strain>
    </source>
</reference>
<evidence type="ECO:0000313" key="2">
    <source>
        <dbReference type="Proteomes" id="UP001265259"/>
    </source>
</evidence>
<name>A0ABU3DDH6_9RHOB</name>
<dbReference type="Proteomes" id="UP001265259">
    <property type="component" value="Unassembled WGS sequence"/>
</dbReference>
<keyword evidence="2" id="KW-1185">Reference proteome</keyword>
<gene>
    <name evidence="1" type="ORF">RM543_03675</name>
</gene>
<proteinExistence type="predicted"/>
<evidence type="ECO:0000313" key="1">
    <source>
        <dbReference type="EMBL" id="MDT0681773.1"/>
    </source>
</evidence>
<comment type="caution">
    <text evidence="1">The sequence shown here is derived from an EMBL/GenBank/DDBJ whole genome shotgun (WGS) entry which is preliminary data.</text>
</comment>